<evidence type="ECO:0000259" key="1">
    <source>
        <dbReference type="Pfam" id="PF12146"/>
    </source>
</evidence>
<dbReference type="SUPFAM" id="SSF53474">
    <property type="entry name" value="alpha/beta-Hydrolases"/>
    <property type="match status" value="1"/>
</dbReference>
<reference evidence="3" key="1">
    <citation type="submission" date="2023-07" db="EMBL/GenBank/DDBJ databases">
        <authorList>
            <person name="Yue Y."/>
        </authorList>
    </citation>
    <scope>NUCLEOTIDE SEQUENCE [LARGE SCALE GENOMIC DNA]</scope>
    <source>
        <strain evidence="3">D23</strain>
    </source>
</reference>
<dbReference type="InterPro" id="IPR022742">
    <property type="entry name" value="Hydrolase_4"/>
</dbReference>
<dbReference type="PANTHER" id="PTHR46438:SF11">
    <property type="entry name" value="LIPASE-RELATED"/>
    <property type="match status" value="1"/>
</dbReference>
<name>A0ABS7XVJ8_9FLAO</name>
<protein>
    <submittedName>
        <fullName evidence="2">Alpha/beta hydrolase</fullName>
    </submittedName>
</protein>
<dbReference type="PANTHER" id="PTHR46438">
    <property type="entry name" value="ALPHA/BETA-HYDROLASES SUPERFAMILY PROTEIN"/>
    <property type="match status" value="1"/>
</dbReference>
<organism evidence="2 3">
    <name type="scientific">Winogradskyella alexanderae</name>
    <dbReference type="NCBI Taxonomy" id="2877123"/>
    <lineage>
        <taxon>Bacteria</taxon>
        <taxon>Pseudomonadati</taxon>
        <taxon>Bacteroidota</taxon>
        <taxon>Flavobacteriia</taxon>
        <taxon>Flavobacteriales</taxon>
        <taxon>Flavobacteriaceae</taxon>
        <taxon>Winogradskyella</taxon>
    </lineage>
</organism>
<proteinExistence type="predicted"/>
<comment type="caution">
    <text evidence="2">The sequence shown here is derived from an EMBL/GenBank/DDBJ whole genome shotgun (WGS) entry which is preliminary data.</text>
</comment>
<dbReference type="RefSeq" id="WP_224531560.1">
    <property type="nucleotide sequence ID" value="NZ_JAIUJR010000012.1"/>
</dbReference>
<dbReference type="GO" id="GO:0016787">
    <property type="term" value="F:hydrolase activity"/>
    <property type="evidence" value="ECO:0007669"/>
    <property type="project" value="UniProtKB-KW"/>
</dbReference>
<evidence type="ECO:0000313" key="2">
    <source>
        <dbReference type="EMBL" id="MCA0133785.1"/>
    </source>
</evidence>
<feature type="domain" description="Serine aminopeptidase S33" evidence="1">
    <location>
        <begin position="73"/>
        <end position="169"/>
    </location>
</feature>
<dbReference type="Pfam" id="PF12146">
    <property type="entry name" value="Hydrolase_4"/>
    <property type="match status" value="1"/>
</dbReference>
<dbReference type="EMBL" id="JAIUJR010000012">
    <property type="protein sequence ID" value="MCA0133785.1"/>
    <property type="molecule type" value="Genomic_DNA"/>
</dbReference>
<evidence type="ECO:0000313" key="3">
    <source>
        <dbReference type="Proteomes" id="UP001198901"/>
    </source>
</evidence>
<dbReference type="InterPro" id="IPR029058">
    <property type="entry name" value="AB_hydrolase_fold"/>
</dbReference>
<dbReference type="Gene3D" id="3.40.50.1820">
    <property type="entry name" value="alpha/beta hydrolase"/>
    <property type="match status" value="1"/>
</dbReference>
<keyword evidence="3" id="KW-1185">Reference proteome</keyword>
<accession>A0ABS7XVJ8</accession>
<keyword evidence="2" id="KW-0378">Hydrolase</keyword>
<sequence>MSSLVIKSIGTALNATSLISSKYASKKALNLFASPRKGRYNEVQLKTLEQADYNLLKYENHTIATYHFEGNSKTILLAHGWESNASRWSYLFEDLIAEDYNIILLDGPAHGKSGGKQFNAVLYSEFINVVAETYKPEALIGHSVGGMASVFCMHNHQLDFVKKLVLLGAPAHFTGVFTRYKSMMGYNHRISEGLDRIVLERFGKPTDYFSAANFTKDIEAEGLIIHDKKDKIIPYEDALLFANRYKNAELITTTGYGHSLKDKSITPSIINFLNKKK</sequence>
<dbReference type="Proteomes" id="UP001198901">
    <property type="component" value="Unassembled WGS sequence"/>
</dbReference>
<gene>
    <name evidence="2" type="ORF">LBU54_14400</name>
</gene>